<dbReference type="KEGG" id="bcom:BAUCODRAFT_152169"/>
<name>M2MKE4_BAUPA</name>
<reference evidence="2 3" key="1">
    <citation type="journal article" date="2012" name="PLoS Pathog.">
        <title>Diverse lifestyles and strategies of plant pathogenesis encoded in the genomes of eighteen Dothideomycetes fungi.</title>
        <authorList>
            <person name="Ohm R.A."/>
            <person name="Feau N."/>
            <person name="Henrissat B."/>
            <person name="Schoch C.L."/>
            <person name="Horwitz B.A."/>
            <person name="Barry K.W."/>
            <person name="Condon B.J."/>
            <person name="Copeland A.C."/>
            <person name="Dhillon B."/>
            <person name="Glaser F."/>
            <person name="Hesse C.N."/>
            <person name="Kosti I."/>
            <person name="LaButti K."/>
            <person name="Lindquist E.A."/>
            <person name="Lucas S."/>
            <person name="Salamov A.A."/>
            <person name="Bradshaw R.E."/>
            <person name="Ciuffetti L."/>
            <person name="Hamelin R.C."/>
            <person name="Kema G.H.J."/>
            <person name="Lawrence C."/>
            <person name="Scott J.A."/>
            <person name="Spatafora J.W."/>
            <person name="Turgeon B.G."/>
            <person name="de Wit P.J.G.M."/>
            <person name="Zhong S."/>
            <person name="Goodwin S.B."/>
            <person name="Grigoriev I.V."/>
        </authorList>
    </citation>
    <scope>NUCLEOTIDE SEQUENCE [LARGE SCALE GENOMIC DNA]</scope>
    <source>
        <strain evidence="2 3">UAMH 10762</strain>
    </source>
</reference>
<dbReference type="RefSeq" id="XP_007681226.1">
    <property type="nucleotide sequence ID" value="XM_007683036.1"/>
</dbReference>
<organism evidence="2 3">
    <name type="scientific">Baudoinia panamericana (strain UAMH 10762)</name>
    <name type="common">Angels' share fungus</name>
    <name type="synonym">Baudoinia compniacensis (strain UAMH 10762)</name>
    <dbReference type="NCBI Taxonomy" id="717646"/>
    <lineage>
        <taxon>Eukaryota</taxon>
        <taxon>Fungi</taxon>
        <taxon>Dikarya</taxon>
        <taxon>Ascomycota</taxon>
        <taxon>Pezizomycotina</taxon>
        <taxon>Dothideomycetes</taxon>
        <taxon>Dothideomycetidae</taxon>
        <taxon>Mycosphaerellales</taxon>
        <taxon>Teratosphaeriaceae</taxon>
        <taxon>Baudoinia</taxon>
    </lineage>
</organism>
<dbReference type="EMBL" id="KB445563">
    <property type="protein sequence ID" value="EMC91798.1"/>
    <property type="molecule type" value="Genomic_DNA"/>
</dbReference>
<dbReference type="HOGENOM" id="CLU_121514_4_1_1"/>
<evidence type="ECO:0008006" key="4">
    <source>
        <dbReference type="Google" id="ProtNLM"/>
    </source>
</evidence>
<sequence>MSALRMSFARTRAPFVRSIGAGAGATTRSFQSCRVLAAGKETTLHNEGRAEEAEEEKQKQLQKQREGKGHWHESLASDSESIIKADRNDISGKDSIEQLQKETVKLAEKERSESK</sequence>
<accession>M2MKE4</accession>
<feature type="region of interest" description="Disordered" evidence="1">
    <location>
        <begin position="44"/>
        <end position="96"/>
    </location>
</feature>
<evidence type="ECO:0000313" key="2">
    <source>
        <dbReference type="EMBL" id="EMC91798.1"/>
    </source>
</evidence>
<dbReference type="OrthoDB" id="529205at2759"/>
<keyword evidence="3" id="KW-1185">Reference proteome</keyword>
<dbReference type="OMA" id="FQSCRVL"/>
<gene>
    <name evidence="2" type="ORF">BAUCODRAFT_152169</name>
</gene>
<dbReference type="eggNOG" id="ENOG502SEH2">
    <property type="taxonomic scope" value="Eukaryota"/>
</dbReference>
<evidence type="ECO:0000256" key="1">
    <source>
        <dbReference type="SAM" id="MobiDB-lite"/>
    </source>
</evidence>
<dbReference type="AlphaFoldDB" id="M2MKE4"/>
<proteinExistence type="predicted"/>
<dbReference type="Proteomes" id="UP000011761">
    <property type="component" value="Unassembled WGS sequence"/>
</dbReference>
<protein>
    <recommendedName>
        <fullName evidence="4">Mitochondrial carrier protein PET8</fullName>
    </recommendedName>
</protein>
<dbReference type="GeneID" id="19109198"/>
<evidence type="ECO:0000313" key="3">
    <source>
        <dbReference type="Proteomes" id="UP000011761"/>
    </source>
</evidence>